<evidence type="ECO:0000256" key="8">
    <source>
        <dbReference type="RuleBase" id="RU000461"/>
    </source>
</evidence>
<dbReference type="InterPro" id="IPR001128">
    <property type="entry name" value="Cyt_P450"/>
</dbReference>
<keyword evidence="5 7" id="KW-0408">Iron</keyword>
<dbReference type="GO" id="GO:0020037">
    <property type="term" value="F:heme binding"/>
    <property type="evidence" value="ECO:0007669"/>
    <property type="project" value="InterPro"/>
</dbReference>
<dbReference type="PRINTS" id="PR00385">
    <property type="entry name" value="P450"/>
</dbReference>
<comment type="similarity">
    <text evidence="2 8">Belongs to the cytochrome P450 family.</text>
</comment>
<evidence type="ECO:0000256" key="4">
    <source>
        <dbReference type="ARBA" id="ARBA00023002"/>
    </source>
</evidence>
<dbReference type="SUPFAM" id="SSF48264">
    <property type="entry name" value="Cytochrome P450"/>
    <property type="match status" value="1"/>
</dbReference>
<sequence length="428" mass="49420">MANRPAVVVTDFELIKETLVKNGAAYTGRMETPHVRSVRGGDYGITDTTGELWQQQRRFMLHVFREFGMGKNLMEERVLSEVADLLEKCKKVAGKKVDLRNYFNTSVGSVINSLLFGFRFDENNMGTFIRLKGILDRLMEVYARPAFILWMFFPILKYFPLFWNFNKDAKESSEALYNMIDEQIEAHKADIDFDSEKSTDYVEAFMKEQRRHENEPEFGGFSAGQLRNMCVDLWLAGMETTSNTLYWGVLYVLLDPEVQRCIHEELEREIESERLVTTADRGRLPYMNAVINEIQRVANLVPLNVFHSTTTDVVIDGYTIPAGTLFLPQISSVLYDEKTFPDPYKFDPKRHLAADGSFVKIDEIIPFSLGKRQCAGEGLARMELFLFLANLFNRFEILRYGDQKPSTKKHFGSTVKAEDYSVILRQRR</sequence>
<dbReference type="GO" id="GO:0005506">
    <property type="term" value="F:iron ion binding"/>
    <property type="evidence" value="ECO:0007669"/>
    <property type="project" value="InterPro"/>
</dbReference>
<evidence type="ECO:0000256" key="7">
    <source>
        <dbReference type="PIRSR" id="PIRSR602401-1"/>
    </source>
</evidence>
<dbReference type="FunFam" id="1.10.630.10:FF:000036">
    <property type="entry name" value="CYtochrome P450 family"/>
    <property type="match status" value="1"/>
</dbReference>
<dbReference type="GO" id="GO:0006805">
    <property type="term" value="P:xenobiotic metabolic process"/>
    <property type="evidence" value="ECO:0007669"/>
    <property type="project" value="TreeGrafter"/>
</dbReference>
<organism evidence="9 10">
    <name type="scientific">Oesophagostomum dentatum</name>
    <name type="common">Nodular worm</name>
    <dbReference type="NCBI Taxonomy" id="61180"/>
    <lineage>
        <taxon>Eukaryota</taxon>
        <taxon>Metazoa</taxon>
        <taxon>Ecdysozoa</taxon>
        <taxon>Nematoda</taxon>
        <taxon>Chromadorea</taxon>
        <taxon>Rhabditida</taxon>
        <taxon>Rhabditina</taxon>
        <taxon>Rhabditomorpha</taxon>
        <taxon>Strongyloidea</taxon>
        <taxon>Strongylidae</taxon>
        <taxon>Oesophagostomum</taxon>
    </lineage>
</organism>
<gene>
    <name evidence="9" type="ORF">OESDEN_13241</name>
</gene>
<evidence type="ECO:0000256" key="1">
    <source>
        <dbReference type="ARBA" id="ARBA00001971"/>
    </source>
</evidence>
<dbReference type="PRINTS" id="PR00463">
    <property type="entry name" value="EP450I"/>
</dbReference>
<evidence type="ECO:0000256" key="5">
    <source>
        <dbReference type="ARBA" id="ARBA00023004"/>
    </source>
</evidence>
<evidence type="ECO:0000313" key="10">
    <source>
        <dbReference type="Proteomes" id="UP000053660"/>
    </source>
</evidence>
<dbReference type="Pfam" id="PF00067">
    <property type="entry name" value="p450"/>
    <property type="match status" value="1"/>
</dbReference>
<dbReference type="InterPro" id="IPR050182">
    <property type="entry name" value="Cytochrome_P450_fam2"/>
</dbReference>
<protein>
    <submittedName>
        <fullName evidence="9">Unspecific monooxygenase</fullName>
    </submittedName>
</protein>
<dbReference type="PROSITE" id="PS00086">
    <property type="entry name" value="CYTOCHROME_P450"/>
    <property type="match status" value="1"/>
</dbReference>
<keyword evidence="6 8" id="KW-0503">Monooxygenase</keyword>
<dbReference type="GO" id="GO:0016712">
    <property type="term" value="F:oxidoreductase activity, acting on paired donors, with incorporation or reduction of molecular oxygen, reduced flavin or flavoprotein as one donor, and incorporation of one atom of oxygen"/>
    <property type="evidence" value="ECO:0007669"/>
    <property type="project" value="TreeGrafter"/>
</dbReference>
<dbReference type="OrthoDB" id="5798924at2759"/>
<dbReference type="Gene3D" id="1.10.630.10">
    <property type="entry name" value="Cytochrome P450"/>
    <property type="match status" value="1"/>
</dbReference>
<dbReference type="PANTHER" id="PTHR24300:SF369">
    <property type="entry name" value="CYTOCHROME P450 FAMILY"/>
    <property type="match status" value="1"/>
</dbReference>
<dbReference type="InterPro" id="IPR017972">
    <property type="entry name" value="Cyt_P450_CS"/>
</dbReference>
<evidence type="ECO:0000256" key="2">
    <source>
        <dbReference type="ARBA" id="ARBA00010617"/>
    </source>
</evidence>
<reference evidence="9 10" key="1">
    <citation type="submission" date="2014-03" db="EMBL/GenBank/DDBJ databases">
        <title>Draft genome of the hookworm Oesophagostomum dentatum.</title>
        <authorList>
            <person name="Mitreva M."/>
        </authorList>
    </citation>
    <scope>NUCLEOTIDE SEQUENCE [LARGE SCALE GENOMIC DNA]</scope>
    <source>
        <strain evidence="9 10">OD-Hann</strain>
    </source>
</reference>
<dbReference type="AlphaFoldDB" id="A0A0B1SNS3"/>
<dbReference type="CDD" id="cd20617">
    <property type="entry name" value="CYP1_2-like"/>
    <property type="match status" value="1"/>
</dbReference>
<feature type="binding site" description="axial binding residue" evidence="7">
    <location>
        <position position="374"/>
    </location>
    <ligand>
        <name>heme</name>
        <dbReference type="ChEBI" id="CHEBI:30413"/>
    </ligand>
    <ligandPart>
        <name>Fe</name>
        <dbReference type="ChEBI" id="CHEBI:18248"/>
    </ligandPart>
</feature>
<comment type="cofactor">
    <cofactor evidence="1 7">
        <name>heme</name>
        <dbReference type="ChEBI" id="CHEBI:30413"/>
    </cofactor>
</comment>
<dbReference type="EMBL" id="KN558844">
    <property type="protein sequence ID" value="KHJ86993.1"/>
    <property type="molecule type" value="Genomic_DNA"/>
</dbReference>
<evidence type="ECO:0000256" key="6">
    <source>
        <dbReference type="ARBA" id="ARBA00023033"/>
    </source>
</evidence>
<dbReference type="InterPro" id="IPR036396">
    <property type="entry name" value="Cyt_P450_sf"/>
</dbReference>
<keyword evidence="3 7" id="KW-0479">Metal-binding</keyword>
<dbReference type="PANTHER" id="PTHR24300">
    <property type="entry name" value="CYTOCHROME P450 508A4-RELATED"/>
    <property type="match status" value="1"/>
</dbReference>
<proteinExistence type="inferred from homology"/>
<dbReference type="Proteomes" id="UP000053660">
    <property type="component" value="Unassembled WGS sequence"/>
</dbReference>
<evidence type="ECO:0000256" key="3">
    <source>
        <dbReference type="ARBA" id="ARBA00022723"/>
    </source>
</evidence>
<accession>A0A0B1SNS3</accession>
<name>A0A0B1SNS3_OESDE</name>
<keyword evidence="10" id="KW-1185">Reference proteome</keyword>
<keyword evidence="4 8" id="KW-0560">Oxidoreductase</keyword>
<evidence type="ECO:0000313" key="9">
    <source>
        <dbReference type="EMBL" id="KHJ86993.1"/>
    </source>
</evidence>
<keyword evidence="7 8" id="KW-0349">Heme</keyword>
<dbReference type="GO" id="GO:0006082">
    <property type="term" value="P:organic acid metabolic process"/>
    <property type="evidence" value="ECO:0007669"/>
    <property type="project" value="TreeGrafter"/>
</dbReference>
<dbReference type="GO" id="GO:0005737">
    <property type="term" value="C:cytoplasm"/>
    <property type="evidence" value="ECO:0007669"/>
    <property type="project" value="TreeGrafter"/>
</dbReference>
<dbReference type="InterPro" id="IPR002401">
    <property type="entry name" value="Cyt_P450_E_grp-I"/>
</dbReference>